<keyword evidence="1" id="KW-0732">Signal</keyword>
<evidence type="ECO:0000256" key="1">
    <source>
        <dbReference type="SAM" id="SignalP"/>
    </source>
</evidence>
<dbReference type="EMBL" id="VNIA01000003">
    <property type="protein sequence ID" value="TYP98019.1"/>
    <property type="molecule type" value="Genomic_DNA"/>
</dbReference>
<gene>
    <name evidence="2" type="ORF">C7447_103187</name>
</gene>
<evidence type="ECO:0000313" key="3">
    <source>
        <dbReference type="Proteomes" id="UP000323136"/>
    </source>
</evidence>
<reference evidence="2 3" key="1">
    <citation type="submission" date="2019-07" db="EMBL/GenBank/DDBJ databases">
        <title>Genomic Encyclopedia of Type Strains, Phase IV (KMG-IV): sequencing the most valuable type-strain genomes for metagenomic binning, comparative biology and taxonomic classification.</title>
        <authorList>
            <person name="Goeker M."/>
        </authorList>
    </citation>
    <scope>NUCLEOTIDE SEQUENCE [LARGE SCALE GENOMIC DNA]</scope>
    <source>
        <strain evidence="2 3">DSM 18961</strain>
    </source>
</reference>
<accession>A0A5S5DTN7</accession>
<dbReference type="RefSeq" id="WP_148870357.1">
    <property type="nucleotide sequence ID" value="NZ_VNIA01000003.1"/>
</dbReference>
<proteinExistence type="predicted"/>
<organism evidence="2 3">
    <name type="scientific">Tenacibaculum adriaticum</name>
    <dbReference type="NCBI Taxonomy" id="413713"/>
    <lineage>
        <taxon>Bacteria</taxon>
        <taxon>Pseudomonadati</taxon>
        <taxon>Bacteroidota</taxon>
        <taxon>Flavobacteriia</taxon>
        <taxon>Flavobacteriales</taxon>
        <taxon>Flavobacteriaceae</taxon>
        <taxon>Tenacibaculum</taxon>
    </lineage>
</organism>
<sequence length="251" mass="28845">MKRVTFLLLFVCSTIFAQKNINNYKYIIVPEQFEFLNQADKYQTSSLTKFLFNKYGFTAFLSNESFPDDLSNNRCIALTANVKDKSGMFTTKSVIELRDCFNKVVYTSSEGKSKNKEYKKAYQEAIREAFNSVKALGYKYVPFKSEVVVKGGKIDKKEGAPVVGKENVIVINQNPVTVNESVEVLYAQVKENGFQLVNTKPEVVFEILNTNVKDVFIIKNKNGILYKNNTFWTVEFYQNGNKTTKEYKIKF</sequence>
<dbReference type="Proteomes" id="UP000323136">
    <property type="component" value="Unassembled WGS sequence"/>
</dbReference>
<comment type="caution">
    <text evidence="2">The sequence shown here is derived from an EMBL/GenBank/DDBJ whole genome shotgun (WGS) entry which is preliminary data.</text>
</comment>
<dbReference type="AlphaFoldDB" id="A0A5S5DTN7"/>
<feature type="chain" id="PRO_5024370138" evidence="1">
    <location>
        <begin position="18"/>
        <end position="251"/>
    </location>
</feature>
<keyword evidence="3" id="KW-1185">Reference proteome</keyword>
<protein>
    <submittedName>
        <fullName evidence="2">Uncharacterized protein</fullName>
    </submittedName>
</protein>
<feature type="signal peptide" evidence="1">
    <location>
        <begin position="1"/>
        <end position="17"/>
    </location>
</feature>
<name>A0A5S5DTN7_9FLAO</name>
<dbReference type="OrthoDB" id="1274006at2"/>
<evidence type="ECO:0000313" key="2">
    <source>
        <dbReference type="EMBL" id="TYP98019.1"/>
    </source>
</evidence>